<evidence type="ECO:0000259" key="3">
    <source>
        <dbReference type="PROSITE" id="PS51462"/>
    </source>
</evidence>
<reference evidence="4 5" key="1">
    <citation type="journal article" date="2016" name="Nat. Commun.">
        <title>Thousands of microbial genomes shed light on interconnected biogeochemical processes in an aquifer system.</title>
        <authorList>
            <person name="Anantharaman K."/>
            <person name="Brown C.T."/>
            <person name="Hug L.A."/>
            <person name="Sharon I."/>
            <person name="Castelle C.J."/>
            <person name="Probst A.J."/>
            <person name="Thomas B.C."/>
            <person name="Singh A."/>
            <person name="Wilkins M.J."/>
            <person name="Karaoz U."/>
            <person name="Brodie E.L."/>
            <person name="Williams K.H."/>
            <person name="Hubbard S.S."/>
            <person name="Banfield J.F."/>
        </authorList>
    </citation>
    <scope>NUCLEOTIDE SEQUENCE [LARGE SCALE GENOMIC DNA]</scope>
</reference>
<evidence type="ECO:0000313" key="4">
    <source>
        <dbReference type="EMBL" id="OGE30696.1"/>
    </source>
</evidence>
<gene>
    <name evidence="4" type="ORF">A3C59_03200</name>
</gene>
<dbReference type="PANTHER" id="PTHR11839:SF18">
    <property type="entry name" value="NUDIX HYDROLASE DOMAIN-CONTAINING PROTEIN"/>
    <property type="match status" value="1"/>
</dbReference>
<evidence type="ECO:0000313" key="5">
    <source>
        <dbReference type="Proteomes" id="UP000176902"/>
    </source>
</evidence>
<dbReference type="GO" id="GO:0019693">
    <property type="term" value="P:ribose phosphate metabolic process"/>
    <property type="evidence" value="ECO:0007669"/>
    <property type="project" value="TreeGrafter"/>
</dbReference>
<dbReference type="AlphaFoldDB" id="A0A1F5JQ34"/>
<dbReference type="PANTHER" id="PTHR11839">
    <property type="entry name" value="UDP/ADP-SUGAR PYROPHOSPHATASE"/>
    <property type="match status" value="1"/>
</dbReference>
<proteinExistence type="predicted"/>
<dbReference type="STRING" id="1797768.A3C59_03200"/>
<comment type="caution">
    <text evidence="4">The sequence shown here is derived from an EMBL/GenBank/DDBJ whole genome shotgun (WGS) entry which is preliminary data.</text>
</comment>
<dbReference type="InterPro" id="IPR000086">
    <property type="entry name" value="NUDIX_hydrolase_dom"/>
</dbReference>
<dbReference type="InterPro" id="IPR015797">
    <property type="entry name" value="NUDIX_hydrolase-like_dom_sf"/>
</dbReference>
<sequence>MKKPKLISEKIIYEGPSVKVYLAKVEFENGNIVEWDHAHGSDVVVMLPLDSDNNVYLVREWRIAWRDFVLQIPAGGVDATDEEGKLKQVHNELREEISMDAKNIEHLTTTMLAARTKARISIYLARDLYPSEKDPDPDEFLEVVKMPFDEALEMFLSGKVSTTTYTLLAFMLVKQKLDL</sequence>
<name>A0A1F5JQ34_9BACT</name>
<evidence type="ECO:0000256" key="1">
    <source>
        <dbReference type="ARBA" id="ARBA00001946"/>
    </source>
</evidence>
<accession>A0A1F5JQ34</accession>
<keyword evidence="2" id="KW-0378">Hydrolase</keyword>
<dbReference type="Gene3D" id="3.90.79.10">
    <property type="entry name" value="Nucleoside Triphosphate Pyrophosphohydrolase"/>
    <property type="match status" value="1"/>
</dbReference>
<dbReference type="CDD" id="cd03424">
    <property type="entry name" value="NUDIX_ADPRase_Nudt5_UGPPase_Nudt14"/>
    <property type="match status" value="1"/>
</dbReference>
<organism evidence="4 5">
    <name type="scientific">Candidatus Daviesbacteria bacterium RIFCSPHIGHO2_02_FULL_36_13</name>
    <dbReference type="NCBI Taxonomy" id="1797768"/>
    <lineage>
        <taxon>Bacteria</taxon>
        <taxon>Candidatus Daviesiibacteriota</taxon>
    </lineage>
</organism>
<dbReference type="Pfam" id="PF00293">
    <property type="entry name" value="NUDIX"/>
    <property type="match status" value="1"/>
</dbReference>
<comment type="cofactor">
    <cofactor evidence="1">
        <name>Mg(2+)</name>
        <dbReference type="ChEBI" id="CHEBI:18420"/>
    </cofactor>
</comment>
<dbReference type="EMBL" id="MFCV01000044">
    <property type="protein sequence ID" value="OGE30696.1"/>
    <property type="molecule type" value="Genomic_DNA"/>
</dbReference>
<dbReference type="GO" id="GO:0016787">
    <property type="term" value="F:hydrolase activity"/>
    <property type="evidence" value="ECO:0007669"/>
    <property type="project" value="UniProtKB-KW"/>
</dbReference>
<dbReference type="Proteomes" id="UP000176902">
    <property type="component" value="Unassembled WGS sequence"/>
</dbReference>
<dbReference type="PROSITE" id="PS51462">
    <property type="entry name" value="NUDIX"/>
    <property type="match status" value="1"/>
</dbReference>
<protein>
    <recommendedName>
        <fullName evidence="3">Nudix hydrolase domain-containing protein</fullName>
    </recommendedName>
</protein>
<dbReference type="GO" id="GO:0006753">
    <property type="term" value="P:nucleoside phosphate metabolic process"/>
    <property type="evidence" value="ECO:0007669"/>
    <property type="project" value="TreeGrafter"/>
</dbReference>
<feature type="domain" description="Nudix hydrolase" evidence="3">
    <location>
        <begin position="36"/>
        <end position="168"/>
    </location>
</feature>
<dbReference type="SUPFAM" id="SSF55811">
    <property type="entry name" value="Nudix"/>
    <property type="match status" value="1"/>
</dbReference>
<evidence type="ECO:0000256" key="2">
    <source>
        <dbReference type="ARBA" id="ARBA00022801"/>
    </source>
</evidence>